<accession>A0A6V7MD09</accession>
<organism evidence="1">
    <name type="scientific">Bracon brevicornis</name>
    <dbReference type="NCBI Taxonomy" id="1563983"/>
    <lineage>
        <taxon>Eukaryota</taxon>
        <taxon>Metazoa</taxon>
        <taxon>Ecdysozoa</taxon>
        <taxon>Arthropoda</taxon>
        <taxon>Hexapoda</taxon>
        <taxon>Insecta</taxon>
        <taxon>Pterygota</taxon>
        <taxon>Neoptera</taxon>
        <taxon>Endopterygota</taxon>
        <taxon>Hymenoptera</taxon>
        <taxon>Apocrita</taxon>
        <taxon>Ichneumonoidea</taxon>
        <taxon>Braconidae</taxon>
        <taxon>Braconinae</taxon>
        <taxon>Bracon</taxon>
    </lineage>
</organism>
<dbReference type="AlphaFoldDB" id="A0A6V7MD09"/>
<sequence>MMEGMQVEVEEKSPMHLTYIVVSAFPSLPGFYEIWELERRGEEESRLSFLVTLAYYCVQHSTAGSGQLILFQISG</sequence>
<gene>
    <name evidence="1" type="ORF">BBRV_LOCUS129840</name>
</gene>
<evidence type="ECO:0000313" key="1">
    <source>
        <dbReference type="EMBL" id="CAD1586179.1"/>
    </source>
</evidence>
<reference evidence="1" key="1">
    <citation type="submission" date="2020-07" db="EMBL/GenBank/DDBJ databases">
        <authorList>
            <person name="Ferguson B K."/>
        </authorList>
    </citation>
    <scope>NUCLEOTIDE SEQUENCE</scope>
    <source>
        <strain evidence="1">L06</strain>
    </source>
</reference>
<protein>
    <submittedName>
        <fullName evidence="1">Uncharacterized protein</fullName>
    </submittedName>
</protein>
<dbReference type="EMBL" id="CADCXW020000353">
    <property type="protein sequence ID" value="CAD1586179.1"/>
    <property type="molecule type" value="Genomic_DNA"/>
</dbReference>
<proteinExistence type="predicted"/>
<name>A0A6V7MD09_9HYME</name>